<keyword evidence="1" id="KW-0472">Membrane</keyword>
<dbReference type="Proteomes" id="UP000198853">
    <property type="component" value="Unassembled WGS sequence"/>
</dbReference>
<organism evidence="2 3">
    <name type="scientific">Natribacillus halophilus</name>
    <dbReference type="NCBI Taxonomy" id="549003"/>
    <lineage>
        <taxon>Bacteria</taxon>
        <taxon>Bacillati</taxon>
        <taxon>Bacillota</taxon>
        <taxon>Bacilli</taxon>
        <taxon>Bacillales</taxon>
        <taxon>Bacillaceae</taxon>
        <taxon>Natribacillus</taxon>
    </lineage>
</organism>
<protein>
    <submittedName>
        <fullName evidence="2">Uncharacterized protein</fullName>
    </submittedName>
</protein>
<dbReference type="AlphaFoldDB" id="A0A1G8LN16"/>
<gene>
    <name evidence="2" type="ORF">SAMN04488123_103185</name>
</gene>
<feature type="transmembrane region" description="Helical" evidence="1">
    <location>
        <begin position="7"/>
        <end position="30"/>
    </location>
</feature>
<keyword evidence="1" id="KW-1133">Transmembrane helix</keyword>
<proteinExistence type="predicted"/>
<keyword evidence="3" id="KW-1185">Reference proteome</keyword>
<reference evidence="2 3" key="1">
    <citation type="submission" date="2016-10" db="EMBL/GenBank/DDBJ databases">
        <authorList>
            <person name="de Groot N.N."/>
        </authorList>
    </citation>
    <scope>NUCLEOTIDE SEQUENCE [LARGE SCALE GENOMIC DNA]</scope>
    <source>
        <strain evidence="2 3">DSM 21771</strain>
    </source>
</reference>
<keyword evidence="1" id="KW-0812">Transmembrane</keyword>
<evidence type="ECO:0000256" key="1">
    <source>
        <dbReference type="SAM" id="Phobius"/>
    </source>
</evidence>
<dbReference type="RefSeq" id="WP_090396720.1">
    <property type="nucleotide sequence ID" value="NZ_FNEN01000003.1"/>
</dbReference>
<accession>A0A1G8LN16</accession>
<dbReference type="OrthoDB" id="2643649at2"/>
<dbReference type="EMBL" id="FNEN01000003">
    <property type="protein sequence ID" value="SDI57111.1"/>
    <property type="molecule type" value="Genomic_DNA"/>
</dbReference>
<evidence type="ECO:0000313" key="3">
    <source>
        <dbReference type="Proteomes" id="UP000198853"/>
    </source>
</evidence>
<feature type="transmembrane region" description="Helical" evidence="1">
    <location>
        <begin position="42"/>
        <end position="63"/>
    </location>
</feature>
<name>A0A1G8LN16_9BACI</name>
<evidence type="ECO:0000313" key="2">
    <source>
        <dbReference type="EMBL" id="SDI57111.1"/>
    </source>
</evidence>
<sequence length="71" mass="8029">MTGRDWWVALAVIAIGLHCLCMSGIISAAYNVPSYFHLLFNISLWMGKPLLAGVVIYVLFLFISKRRSRRA</sequence>